<evidence type="ECO:0000259" key="2">
    <source>
        <dbReference type="Pfam" id="PF00961"/>
    </source>
</evidence>
<reference evidence="3" key="1">
    <citation type="journal article" date="2020" name="Int. J. Biol. Macromol.">
        <title>The 206 kbp mitochondrial genome of Phanerochaete carnosa reveals dynamics of introns, accumulation of repeat sequences and plasmid-derived genes.</title>
        <authorList>
            <person name="Wang X."/>
            <person name="Song A."/>
            <person name="Wang F."/>
            <person name="Chen M."/>
            <person name="Li X."/>
            <person name="Li Q."/>
            <person name="Liu N."/>
        </authorList>
    </citation>
    <scope>NUCLEOTIDE SEQUENCE</scope>
</reference>
<sequence>MVANGFFQAEGHISCRIRGKYFSPVFVVNQNLTPKSLEFFLTLWHVLGRTGSLTLIKNKNGKLVIRLSSENWDTILNIYANYFNLIYGEKYIAFQKLSTIRHLTSNHLRLDPSSLALATYIVYSLSAASAGTERKLSLSEQLSLFCISPTNIDIPNYTDNYNKVSILFIIGLILGDGTLHLRLRKSDKGSIWLIPTLFLPQLKNKYNIHFFSILENFFKSFDIKVYTINNAKDFEAIEILSSSANVNKDNIKEMTILTVESIHSMFEKLIPMLKPYSHYFYWKYDQYELMSRVALLVNAKAHLTLYGFITIIEIVYSYPNKRSQSKEFWNEVIESWFKYQAADNKSGQGRK</sequence>
<protein>
    <submittedName>
        <fullName evidence="3">LAGLIDADG homing endonuclease</fullName>
    </submittedName>
</protein>
<feature type="domain" description="Homing endonuclease LAGLIDADG" evidence="2">
    <location>
        <begin position="5"/>
        <end position="97"/>
    </location>
</feature>
<dbReference type="InterPro" id="IPR027434">
    <property type="entry name" value="Homing_endonucl"/>
</dbReference>
<geneLocation type="mitochondrion" evidence="3"/>
<organism evidence="3">
    <name type="scientific">Phanerochaete carnosa</name>
    <dbReference type="NCBI Taxonomy" id="231932"/>
    <lineage>
        <taxon>Eukaryota</taxon>
        <taxon>Fungi</taxon>
        <taxon>Dikarya</taxon>
        <taxon>Basidiomycota</taxon>
        <taxon>Agaricomycotina</taxon>
        <taxon>Agaricomycetes</taxon>
        <taxon>Polyporales</taxon>
        <taxon>Phanerochaetaceae</taxon>
        <taxon>Phanerochaete</taxon>
    </lineage>
</organism>
<dbReference type="RefSeq" id="YP_010170450.1">
    <property type="nucleotide sequence ID" value="NC_057606.1"/>
</dbReference>
<dbReference type="InterPro" id="IPR004860">
    <property type="entry name" value="LAGLIDADG_dom"/>
</dbReference>
<proteinExistence type="predicted"/>
<keyword evidence="3" id="KW-0496">Mitochondrion</keyword>
<keyword evidence="3" id="KW-0255">Endonuclease</keyword>
<dbReference type="GO" id="GO:0004519">
    <property type="term" value="F:endonuclease activity"/>
    <property type="evidence" value="ECO:0007669"/>
    <property type="project" value="UniProtKB-KW"/>
</dbReference>
<comment type="function">
    <text evidence="1">Mitochondrial DNA endonuclease involved in intron homing.</text>
</comment>
<gene>
    <name evidence="3" type="primary">orf351</name>
</gene>
<accession>A0A895KX42</accession>
<keyword evidence="3" id="KW-0378">Hydrolase</keyword>
<dbReference type="Gene3D" id="3.10.28.10">
    <property type="entry name" value="Homing endonucleases"/>
    <property type="match status" value="2"/>
</dbReference>
<keyword evidence="3" id="KW-0540">Nuclease</keyword>
<dbReference type="SUPFAM" id="SSF55608">
    <property type="entry name" value="Homing endonucleases"/>
    <property type="match status" value="2"/>
</dbReference>
<dbReference type="GeneID" id="67278579"/>
<dbReference type="EMBL" id="MT090080">
    <property type="protein sequence ID" value="QRZ60431.1"/>
    <property type="molecule type" value="Genomic_DNA"/>
</dbReference>
<evidence type="ECO:0000313" key="3">
    <source>
        <dbReference type="EMBL" id="QRZ60431.1"/>
    </source>
</evidence>
<dbReference type="Pfam" id="PF00961">
    <property type="entry name" value="LAGLIDADG_1"/>
    <property type="match status" value="1"/>
</dbReference>
<name>A0A895KX42_9APHY</name>
<dbReference type="AlphaFoldDB" id="A0A895KX42"/>
<evidence type="ECO:0000256" key="1">
    <source>
        <dbReference type="ARBA" id="ARBA00002670"/>
    </source>
</evidence>